<dbReference type="SUPFAM" id="SSF90123">
    <property type="entry name" value="ABC transporter transmembrane region"/>
    <property type="match status" value="1"/>
</dbReference>
<dbReference type="GO" id="GO:0015421">
    <property type="term" value="F:ABC-type oligopeptide transporter activity"/>
    <property type="evidence" value="ECO:0007669"/>
    <property type="project" value="TreeGrafter"/>
</dbReference>
<reference evidence="12 13" key="1">
    <citation type="submission" date="2016-10" db="EMBL/GenBank/DDBJ databases">
        <authorList>
            <person name="de Groot N.N."/>
        </authorList>
    </citation>
    <scope>NUCLEOTIDE SEQUENCE [LARGE SCALE GENOMIC DNA]</scope>
    <source>
        <strain evidence="12 13">B25</strain>
    </source>
</reference>
<evidence type="ECO:0000256" key="7">
    <source>
        <dbReference type="ARBA" id="ARBA00022989"/>
    </source>
</evidence>
<keyword evidence="5" id="KW-0547">Nucleotide-binding</keyword>
<evidence type="ECO:0000256" key="5">
    <source>
        <dbReference type="ARBA" id="ARBA00022741"/>
    </source>
</evidence>
<evidence type="ECO:0000256" key="1">
    <source>
        <dbReference type="ARBA" id="ARBA00004651"/>
    </source>
</evidence>
<dbReference type="Pfam" id="PF00005">
    <property type="entry name" value="ABC_tran"/>
    <property type="match status" value="1"/>
</dbReference>
<organism evidence="12 13">
    <name type="scientific">Treponema bryantii</name>
    <dbReference type="NCBI Taxonomy" id="163"/>
    <lineage>
        <taxon>Bacteria</taxon>
        <taxon>Pseudomonadati</taxon>
        <taxon>Spirochaetota</taxon>
        <taxon>Spirochaetia</taxon>
        <taxon>Spirochaetales</taxon>
        <taxon>Treponemataceae</taxon>
        <taxon>Treponema</taxon>
    </lineage>
</organism>
<dbReference type="PANTHER" id="PTHR43394">
    <property type="entry name" value="ATP-DEPENDENT PERMEASE MDL1, MITOCHONDRIAL"/>
    <property type="match status" value="1"/>
</dbReference>
<evidence type="ECO:0000259" key="10">
    <source>
        <dbReference type="PROSITE" id="PS50893"/>
    </source>
</evidence>
<keyword evidence="7 9" id="KW-1133">Transmembrane helix</keyword>
<dbReference type="Proteomes" id="UP000182360">
    <property type="component" value="Unassembled WGS sequence"/>
</dbReference>
<keyword evidence="2" id="KW-0813">Transport</keyword>
<proteinExistence type="predicted"/>
<dbReference type="AlphaFoldDB" id="A0A1H8ZQZ7"/>
<feature type="transmembrane region" description="Helical" evidence="9">
    <location>
        <begin position="251"/>
        <end position="269"/>
    </location>
</feature>
<keyword evidence="8 9" id="KW-0472">Membrane</keyword>
<dbReference type="GO" id="GO:0005886">
    <property type="term" value="C:plasma membrane"/>
    <property type="evidence" value="ECO:0007669"/>
    <property type="project" value="UniProtKB-SubCell"/>
</dbReference>
<evidence type="ECO:0000256" key="8">
    <source>
        <dbReference type="ARBA" id="ARBA00023136"/>
    </source>
</evidence>
<feature type="transmembrane region" description="Helical" evidence="9">
    <location>
        <begin position="132"/>
        <end position="155"/>
    </location>
</feature>
<dbReference type="InterPro" id="IPR003439">
    <property type="entry name" value="ABC_transporter-like_ATP-bd"/>
</dbReference>
<evidence type="ECO:0000256" key="2">
    <source>
        <dbReference type="ARBA" id="ARBA00022448"/>
    </source>
</evidence>
<dbReference type="SUPFAM" id="SSF52540">
    <property type="entry name" value="P-loop containing nucleoside triphosphate hydrolases"/>
    <property type="match status" value="1"/>
</dbReference>
<keyword evidence="6 12" id="KW-0067">ATP-binding</keyword>
<keyword evidence="3" id="KW-1003">Cell membrane</keyword>
<evidence type="ECO:0000256" key="3">
    <source>
        <dbReference type="ARBA" id="ARBA00022475"/>
    </source>
</evidence>
<dbReference type="GO" id="GO:0005524">
    <property type="term" value="F:ATP binding"/>
    <property type="evidence" value="ECO:0007669"/>
    <property type="project" value="UniProtKB-KW"/>
</dbReference>
<dbReference type="PROSITE" id="PS50929">
    <property type="entry name" value="ABC_TM1F"/>
    <property type="match status" value="1"/>
</dbReference>
<sequence length="574" mass="64863">MKEKTAFSWVWSYVRKYRFGMAAGLFLSVIVAAMNMVNPLVTGNIVDKVIKGGQHELLFKLIGIMICVVVGKSIFRYSYQVIFEHCSQNVILKMREDLYAHIQKLDFSWYDNAPSGNVMTLLTSDLDKVRHFVAWVLYQILENSLIYIFSIITLASINWKLTLAFMVIAPPVLILVRKFKVHIRPAHMRVRDQFAVLNTRVGENIEGNRVVKAFVREGYETEHFEKENEGYRDVSVANADMRVRFMPWIDALCQVLPVILILFGGYLVINNEMTIGQLVTFNGLMWAFIQPINMFGTLVDNTQNFGASADRLFELYKAEPKIKNGNDSKDATTVEGRVEFRDVSFAYNETPVIKNMSFVIEPGTTVGILGPTGSGKSTIANLMCRYYDADSGQVLIDGKDVREYNLQDLRRNVGITMQEAFLFSDTVEGNIAFAKPEASFEDVEAAAELARVKEFIGDLTDGYDTIVGERGVGLSGGQKQRIALSRLFLADPKIMILDDTTSAVDNDTEYKIRQSIKSRSKGHTAFIISHRVSSFENCDVILVIQDGQIIDKGSHQELISRDGYYHDVWLEQRG</sequence>
<feature type="transmembrane region" description="Helical" evidence="9">
    <location>
        <begin position="20"/>
        <end position="37"/>
    </location>
</feature>
<dbReference type="PANTHER" id="PTHR43394:SF1">
    <property type="entry name" value="ATP-BINDING CASSETTE SUB-FAMILY B MEMBER 10, MITOCHONDRIAL"/>
    <property type="match status" value="1"/>
</dbReference>
<dbReference type="InterPro" id="IPR017871">
    <property type="entry name" value="ABC_transporter-like_CS"/>
</dbReference>
<dbReference type="PROSITE" id="PS50893">
    <property type="entry name" value="ABC_TRANSPORTER_2"/>
    <property type="match status" value="1"/>
</dbReference>
<dbReference type="Gene3D" id="3.40.50.300">
    <property type="entry name" value="P-loop containing nucleotide triphosphate hydrolases"/>
    <property type="match status" value="1"/>
</dbReference>
<name>A0A1H8ZQZ7_9SPIR</name>
<dbReference type="OrthoDB" id="341671at2"/>
<gene>
    <name evidence="12" type="ORF">SAMN04487977_10157</name>
</gene>
<dbReference type="InterPro" id="IPR003593">
    <property type="entry name" value="AAA+_ATPase"/>
</dbReference>
<dbReference type="InterPro" id="IPR039421">
    <property type="entry name" value="Type_1_exporter"/>
</dbReference>
<dbReference type="PROSITE" id="PS00211">
    <property type="entry name" value="ABC_TRANSPORTER_1"/>
    <property type="match status" value="1"/>
</dbReference>
<dbReference type="InterPro" id="IPR036640">
    <property type="entry name" value="ABC1_TM_sf"/>
</dbReference>
<dbReference type="RefSeq" id="WP_074639845.1">
    <property type="nucleotide sequence ID" value="NZ_FOFU01000001.1"/>
</dbReference>
<dbReference type="Pfam" id="PF00664">
    <property type="entry name" value="ABC_membrane"/>
    <property type="match status" value="1"/>
</dbReference>
<evidence type="ECO:0000256" key="9">
    <source>
        <dbReference type="SAM" id="Phobius"/>
    </source>
</evidence>
<evidence type="ECO:0000313" key="12">
    <source>
        <dbReference type="EMBL" id="SEP66643.1"/>
    </source>
</evidence>
<dbReference type="CDD" id="cd18542">
    <property type="entry name" value="ABC_6TM_YknU_like"/>
    <property type="match status" value="1"/>
</dbReference>
<dbReference type="InterPro" id="IPR011527">
    <property type="entry name" value="ABC1_TM_dom"/>
</dbReference>
<feature type="transmembrane region" description="Helical" evidence="9">
    <location>
        <begin position="57"/>
        <end position="75"/>
    </location>
</feature>
<feature type="domain" description="ABC transmembrane type-1" evidence="11">
    <location>
        <begin position="22"/>
        <end position="304"/>
    </location>
</feature>
<feature type="transmembrane region" description="Helical" evidence="9">
    <location>
        <begin position="161"/>
        <end position="179"/>
    </location>
</feature>
<keyword evidence="4 9" id="KW-0812">Transmembrane</keyword>
<dbReference type="STRING" id="163.SAMN04487775_108134"/>
<dbReference type="FunFam" id="3.40.50.300:FF:000221">
    <property type="entry name" value="Multidrug ABC transporter ATP-binding protein"/>
    <property type="match status" value="1"/>
</dbReference>
<comment type="subcellular location">
    <subcellularLocation>
        <location evidence="1">Cell membrane</location>
        <topology evidence="1">Multi-pass membrane protein</topology>
    </subcellularLocation>
</comment>
<feature type="domain" description="ABC transporter" evidence="10">
    <location>
        <begin position="338"/>
        <end position="571"/>
    </location>
</feature>
<evidence type="ECO:0000256" key="4">
    <source>
        <dbReference type="ARBA" id="ARBA00022692"/>
    </source>
</evidence>
<evidence type="ECO:0000256" key="6">
    <source>
        <dbReference type="ARBA" id="ARBA00022840"/>
    </source>
</evidence>
<evidence type="ECO:0000259" key="11">
    <source>
        <dbReference type="PROSITE" id="PS50929"/>
    </source>
</evidence>
<keyword evidence="13" id="KW-1185">Reference proteome</keyword>
<evidence type="ECO:0000313" key="13">
    <source>
        <dbReference type="Proteomes" id="UP000182360"/>
    </source>
</evidence>
<dbReference type="EMBL" id="FOFU01000001">
    <property type="protein sequence ID" value="SEP66643.1"/>
    <property type="molecule type" value="Genomic_DNA"/>
</dbReference>
<protein>
    <submittedName>
        <fullName evidence="12">ATP-binding cassette, subfamily B</fullName>
    </submittedName>
</protein>
<accession>A0A1H8ZQZ7</accession>
<dbReference type="InterPro" id="IPR027417">
    <property type="entry name" value="P-loop_NTPase"/>
</dbReference>
<dbReference type="Gene3D" id="1.20.1560.10">
    <property type="entry name" value="ABC transporter type 1, transmembrane domain"/>
    <property type="match status" value="1"/>
</dbReference>
<dbReference type="SMART" id="SM00382">
    <property type="entry name" value="AAA"/>
    <property type="match status" value="1"/>
</dbReference>
<dbReference type="GO" id="GO:0016887">
    <property type="term" value="F:ATP hydrolysis activity"/>
    <property type="evidence" value="ECO:0007669"/>
    <property type="project" value="InterPro"/>
</dbReference>